<comment type="caution">
    <text evidence="1">The sequence shown here is derived from an EMBL/GenBank/DDBJ whole genome shotgun (WGS) entry which is preliminary data.</text>
</comment>
<gene>
    <name evidence="1" type="ORF">L6452_03627</name>
</gene>
<dbReference type="Proteomes" id="UP001055879">
    <property type="component" value="Linkage Group LG01"/>
</dbReference>
<reference evidence="1 2" key="2">
    <citation type="journal article" date="2022" name="Mol. Ecol. Resour.">
        <title>The genomes of chicory, endive, great burdock and yacon provide insights into Asteraceae paleo-polyploidization history and plant inulin production.</title>
        <authorList>
            <person name="Fan W."/>
            <person name="Wang S."/>
            <person name="Wang H."/>
            <person name="Wang A."/>
            <person name="Jiang F."/>
            <person name="Liu H."/>
            <person name="Zhao H."/>
            <person name="Xu D."/>
            <person name="Zhang Y."/>
        </authorList>
    </citation>
    <scope>NUCLEOTIDE SEQUENCE [LARGE SCALE GENOMIC DNA]</scope>
    <source>
        <strain evidence="2">cv. Niubang</strain>
    </source>
</reference>
<dbReference type="EMBL" id="CM042047">
    <property type="protein sequence ID" value="KAI3772441.1"/>
    <property type="molecule type" value="Genomic_DNA"/>
</dbReference>
<protein>
    <submittedName>
        <fullName evidence="1">Uncharacterized protein</fullName>
    </submittedName>
</protein>
<organism evidence="1 2">
    <name type="scientific">Arctium lappa</name>
    <name type="common">Greater burdock</name>
    <name type="synonym">Lappa major</name>
    <dbReference type="NCBI Taxonomy" id="4217"/>
    <lineage>
        <taxon>Eukaryota</taxon>
        <taxon>Viridiplantae</taxon>
        <taxon>Streptophyta</taxon>
        <taxon>Embryophyta</taxon>
        <taxon>Tracheophyta</taxon>
        <taxon>Spermatophyta</taxon>
        <taxon>Magnoliopsida</taxon>
        <taxon>eudicotyledons</taxon>
        <taxon>Gunneridae</taxon>
        <taxon>Pentapetalae</taxon>
        <taxon>asterids</taxon>
        <taxon>campanulids</taxon>
        <taxon>Asterales</taxon>
        <taxon>Asteraceae</taxon>
        <taxon>Carduoideae</taxon>
        <taxon>Cardueae</taxon>
        <taxon>Arctiinae</taxon>
        <taxon>Arctium</taxon>
    </lineage>
</organism>
<reference evidence="2" key="1">
    <citation type="journal article" date="2022" name="Mol. Ecol. Resour.">
        <title>The genomes of chicory, endive, great burdock and yacon provide insights into Asteraceae palaeo-polyploidization history and plant inulin production.</title>
        <authorList>
            <person name="Fan W."/>
            <person name="Wang S."/>
            <person name="Wang H."/>
            <person name="Wang A."/>
            <person name="Jiang F."/>
            <person name="Liu H."/>
            <person name="Zhao H."/>
            <person name="Xu D."/>
            <person name="Zhang Y."/>
        </authorList>
    </citation>
    <scope>NUCLEOTIDE SEQUENCE [LARGE SCALE GENOMIC DNA]</scope>
    <source>
        <strain evidence="2">cv. Niubang</strain>
    </source>
</reference>
<proteinExistence type="predicted"/>
<evidence type="ECO:0000313" key="1">
    <source>
        <dbReference type="EMBL" id="KAI3772441.1"/>
    </source>
</evidence>
<sequence>MFFAPLPWSNFVEGFVPVSVNRSYKVGWSTVNLCCPIKDCVILMECDQILPRQFEMVIRFCFVDWIYVLECDQTLLGGIWIDYSSYWFDVVHSSGFFLLPIFCLLNAIMVFQPLFTIPIFGLFTLYVIWPLAINVFKVDIIGWWSENPLVGSNKVNFWFRWSWQYAIRGMGIFRFYGIVVAHYLLWTDMVFSVTIPSFNTLFFLLNSTVVFQHLLLVFIFGLTLWLPMAIGQIGLFMWLPMWDLLTPTFYIDMFFSTLSLYRWLDWRKPWNGLVLEWDCWIYSFPHQLLSLMILQHLFLFLFFGLFYLWITKMVSQLLFSYLFFGLQLLFSTNYIWWNLEKGAMVQICITSFLPMAYGQFGICLLILLKWVNGEIRSLMVSTVDDRERRNRMKFGENFKNWVQWRSM</sequence>
<evidence type="ECO:0000313" key="2">
    <source>
        <dbReference type="Proteomes" id="UP001055879"/>
    </source>
</evidence>
<keyword evidence="2" id="KW-1185">Reference proteome</keyword>
<name>A0ACB9FNP8_ARCLA</name>
<accession>A0ACB9FNP8</accession>